<feature type="domain" description="Metallo-beta-lactamase" evidence="5">
    <location>
        <begin position="58"/>
        <end position="258"/>
    </location>
</feature>
<dbReference type="AlphaFoldDB" id="A0A917X0M0"/>
<evidence type="ECO:0000259" key="5">
    <source>
        <dbReference type="SMART" id="SM00849"/>
    </source>
</evidence>
<dbReference type="Pfam" id="PF00753">
    <property type="entry name" value="Lactamase_B"/>
    <property type="match status" value="1"/>
</dbReference>
<sequence>MPVIRTIGSVEVIALEDGIGPFFKPRETVFPGATPQQWHHADAFDPGATTADGRWLLRFRCFAVRAAGRVVLVDTGIGPADSPAAGWAPVPGRLPEELAAIGIAPDDVDTVVLTHLHTDHIGWAVAAAGTPYFRNASYLLQRAEDEAVMSINPELRERLLDPLRAAQQLRLLDGVTPLATGLTVLATPGHTPGHQSVLIAAADEAILVTGDLLVHPVQLLAPELAYSMEMDPQAARESRTAQLRNLAEWPAAALATSHFGDAFTALP</sequence>
<evidence type="ECO:0000256" key="3">
    <source>
        <dbReference type="ARBA" id="ARBA00022801"/>
    </source>
</evidence>
<dbReference type="InterPro" id="IPR051013">
    <property type="entry name" value="MBL_superfamily_lactonases"/>
</dbReference>
<dbReference type="GO" id="GO:0046872">
    <property type="term" value="F:metal ion binding"/>
    <property type="evidence" value="ECO:0007669"/>
    <property type="project" value="UniProtKB-KW"/>
</dbReference>
<dbReference type="Gene3D" id="3.60.15.10">
    <property type="entry name" value="Ribonuclease Z/Hydroxyacylglutathione hydrolase-like"/>
    <property type="match status" value="1"/>
</dbReference>
<dbReference type="SMART" id="SM00849">
    <property type="entry name" value="Lactamase_B"/>
    <property type="match status" value="1"/>
</dbReference>
<keyword evidence="3" id="KW-0378">Hydrolase</keyword>
<reference evidence="6" key="2">
    <citation type="submission" date="2020-09" db="EMBL/GenBank/DDBJ databases">
        <authorList>
            <person name="Sun Q."/>
            <person name="Ohkuma M."/>
        </authorList>
    </citation>
    <scope>NUCLEOTIDE SEQUENCE</scope>
    <source>
        <strain evidence="6">JCM 19831</strain>
    </source>
</reference>
<dbReference type="PANTHER" id="PTHR42978:SF6">
    <property type="entry name" value="QUORUM-QUENCHING LACTONASE YTNP-RELATED"/>
    <property type="match status" value="1"/>
</dbReference>
<evidence type="ECO:0000256" key="4">
    <source>
        <dbReference type="ARBA" id="ARBA00022833"/>
    </source>
</evidence>
<dbReference type="Proteomes" id="UP000642070">
    <property type="component" value="Unassembled WGS sequence"/>
</dbReference>
<keyword evidence="4" id="KW-0862">Zinc</keyword>
<evidence type="ECO:0000313" key="7">
    <source>
        <dbReference type="Proteomes" id="UP000642070"/>
    </source>
</evidence>
<dbReference type="GO" id="GO:0016787">
    <property type="term" value="F:hydrolase activity"/>
    <property type="evidence" value="ECO:0007669"/>
    <property type="project" value="UniProtKB-KW"/>
</dbReference>
<dbReference type="EMBL" id="BMPI01000030">
    <property type="protein sequence ID" value="GGM48560.1"/>
    <property type="molecule type" value="Genomic_DNA"/>
</dbReference>
<dbReference type="InterPro" id="IPR036866">
    <property type="entry name" value="RibonucZ/Hydroxyglut_hydro"/>
</dbReference>
<reference evidence="6" key="1">
    <citation type="journal article" date="2014" name="Int. J. Syst. Evol. Microbiol.">
        <title>Complete genome sequence of Corynebacterium casei LMG S-19264T (=DSM 44701T), isolated from a smear-ripened cheese.</title>
        <authorList>
            <consortium name="US DOE Joint Genome Institute (JGI-PGF)"/>
            <person name="Walter F."/>
            <person name="Albersmeier A."/>
            <person name="Kalinowski J."/>
            <person name="Ruckert C."/>
        </authorList>
    </citation>
    <scope>NUCLEOTIDE SEQUENCE</scope>
    <source>
        <strain evidence="6">JCM 19831</strain>
    </source>
</reference>
<dbReference type="InterPro" id="IPR001279">
    <property type="entry name" value="Metallo-B-lactamas"/>
</dbReference>
<keyword evidence="2" id="KW-0479">Metal-binding</keyword>
<gene>
    <name evidence="6" type="ORF">GCM10007977_057690</name>
</gene>
<dbReference type="PANTHER" id="PTHR42978">
    <property type="entry name" value="QUORUM-QUENCHING LACTONASE YTNP-RELATED-RELATED"/>
    <property type="match status" value="1"/>
</dbReference>
<evidence type="ECO:0000256" key="2">
    <source>
        <dbReference type="ARBA" id="ARBA00022723"/>
    </source>
</evidence>
<comment type="similarity">
    <text evidence="1">Belongs to the metallo-beta-lactamase superfamily.</text>
</comment>
<proteinExistence type="inferred from homology"/>
<keyword evidence="7" id="KW-1185">Reference proteome</keyword>
<evidence type="ECO:0000313" key="6">
    <source>
        <dbReference type="EMBL" id="GGM48560.1"/>
    </source>
</evidence>
<dbReference type="RefSeq" id="WP_190253091.1">
    <property type="nucleotide sequence ID" value="NZ_BMPI01000030.1"/>
</dbReference>
<evidence type="ECO:0000256" key="1">
    <source>
        <dbReference type="ARBA" id="ARBA00007749"/>
    </source>
</evidence>
<name>A0A917X0M0_9ACTN</name>
<comment type="caution">
    <text evidence="6">The sequence shown here is derived from an EMBL/GenBank/DDBJ whole genome shotgun (WGS) entry which is preliminary data.</text>
</comment>
<protein>
    <submittedName>
        <fullName evidence="6">MBL fold metallo-hydrolase</fullName>
    </submittedName>
</protein>
<organism evidence="6 7">
    <name type="scientific">Dactylosporangium sucinum</name>
    <dbReference type="NCBI Taxonomy" id="1424081"/>
    <lineage>
        <taxon>Bacteria</taxon>
        <taxon>Bacillati</taxon>
        <taxon>Actinomycetota</taxon>
        <taxon>Actinomycetes</taxon>
        <taxon>Micromonosporales</taxon>
        <taxon>Micromonosporaceae</taxon>
        <taxon>Dactylosporangium</taxon>
    </lineage>
</organism>
<dbReference type="SUPFAM" id="SSF56281">
    <property type="entry name" value="Metallo-hydrolase/oxidoreductase"/>
    <property type="match status" value="1"/>
</dbReference>
<accession>A0A917X0M0</accession>